<dbReference type="Proteomes" id="UP000001355">
    <property type="component" value="Chromosome"/>
</dbReference>
<dbReference type="KEGG" id="bpu:BPUM_2557"/>
<accession>A8FG50</accession>
<keyword evidence="1" id="KW-0812">Transmembrane</keyword>
<evidence type="ECO:0000256" key="1">
    <source>
        <dbReference type="SAM" id="Phobius"/>
    </source>
</evidence>
<dbReference type="EMBL" id="CP000813">
    <property type="protein sequence ID" value="ABV63217.1"/>
    <property type="molecule type" value="Genomic_DNA"/>
</dbReference>
<dbReference type="HOGENOM" id="CLU_2630816_0_0_9"/>
<evidence type="ECO:0000313" key="2">
    <source>
        <dbReference type="EMBL" id="ABV63217.1"/>
    </source>
</evidence>
<name>A8FG50_BACP2</name>
<dbReference type="AlphaFoldDB" id="A8FG50"/>
<organism evidence="2 3">
    <name type="scientific">Bacillus pumilus (strain SAFR-032)</name>
    <dbReference type="NCBI Taxonomy" id="315750"/>
    <lineage>
        <taxon>Bacteria</taxon>
        <taxon>Bacillati</taxon>
        <taxon>Bacillota</taxon>
        <taxon>Bacilli</taxon>
        <taxon>Bacillales</taxon>
        <taxon>Bacillaceae</taxon>
        <taxon>Bacillus</taxon>
    </lineage>
</organism>
<keyword evidence="3" id="KW-1185">Reference proteome</keyword>
<feature type="transmembrane region" description="Helical" evidence="1">
    <location>
        <begin position="39"/>
        <end position="56"/>
    </location>
</feature>
<keyword evidence="1" id="KW-1133">Transmembrane helix</keyword>
<gene>
    <name evidence="2" type="ordered locus">BPUM_2557</name>
</gene>
<feature type="transmembrane region" description="Helical" evidence="1">
    <location>
        <begin position="12"/>
        <end position="33"/>
    </location>
</feature>
<reference evidence="2 3" key="1">
    <citation type="journal article" date="2007" name="PLoS ONE">
        <title>Paradoxical DNA repair and peroxide resistance gene conservation in Bacillus pumilus SAFR-032.</title>
        <authorList>
            <person name="Gioia J."/>
            <person name="Yerrapragada S."/>
            <person name="Qin X."/>
            <person name="Jiang H."/>
            <person name="Igboeli O.C."/>
            <person name="Muzny D."/>
            <person name="Dugan-Rocha S."/>
            <person name="Ding Y."/>
            <person name="Hawes A."/>
            <person name="Liu W."/>
            <person name="Perez L."/>
            <person name="Kovar C."/>
            <person name="Dinh H."/>
            <person name="Lee S."/>
            <person name="Nazareth L."/>
            <person name="Blyth P."/>
            <person name="Holder M."/>
            <person name="Buhay C."/>
            <person name="Tirumalai M.R."/>
            <person name="Liu Y."/>
            <person name="Dasgupta I."/>
            <person name="Bokhetache L."/>
            <person name="Fujita M."/>
            <person name="Karouia F."/>
            <person name="Eswara Moorthy P."/>
            <person name="Siefert J."/>
            <person name="Uzman A."/>
            <person name="Buzumbo P."/>
            <person name="Verma A."/>
            <person name="Zwiya H."/>
            <person name="McWilliams B.D."/>
            <person name="Olowu A."/>
            <person name="Clinkenbeard K.D."/>
            <person name="Newcombe D."/>
            <person name="Golebiewski L."/>
            <person name="Petrosino J.F."/>
            <person name="Nicholson W.L."/>
            <person name="Fox G.E."/>
            <person name="Venkateswaran K."/>
            <person name="Highlander S.K."/>
            <person name="Weinstock G.M."/>
        </authorList>
    </citation>
    <scope>NUCLEOTIDE SEQUENCE [LARGE SCALE GENOMIC DNA]</scope>
    <source>
        <strain evidence="2 3">SAFR-032</strain>
    </source>
</reference>
<proteinExistence type="predicted"/>
<protein>
    <submittedName>
        <fullName evidence="2">Uncharacterized protein</fullName>
    </submittedName>
</protein>
<sequence length="77" mass="9178">MINEFKIKPIPIINNNQTFVKCLTIIFFDIFFSSLPYQAWNKGILLLLLYLIMFFCKSSRKKKIKKESGMNHSLFNR</sequence>
<evidence type="ECO:0000313" key="3">
    <source>
        <dbReference type="Proteomes" id="UP000001355"/>
    </source>
</evidence>
<keyword evidence="1" id="KW-0472">Membrane</keyword>
<reference evidence="2 3" key="2">
    <citation type="journal article" date="2013" name="Extremophiles">
        <title>An ICEBs1-like element may be associated with the extreme radiation and desiccation resistance of Bacillus pumilus SAFR-032 spores.</title>
        <authorList>
            <person name="Tirumalai M.R."/>
            <person name="Fox G.E."/>
        </authorList>
    </citation>
    <scope>NUCLEOTIDE SEQUENCE [LARGE SCALE GENOMIC DNA]</scope>
    <source>
        <strain evidence="2 3">SAFR-032</strain>
    </source>
</reference>
<reference evidence="2 3" key="3">
    <citation type="journal article" date="2013" name="PLoS ONE">
        <title>Candidate genes that may be responsible for the unusual resistances exhibited by Bacillus pumilus SAFR-032 spores.</title>
        <authorList>
            <person name="Tirumalai M.R."/>
            <person name="Rastogi R."/>
            <person name="Zamani N."/>
            <person name="O'Bryant Williams E."/>
            <person name="Allen S."/>
            <person name="Diouf F."/>
            <person name="Kwende S."/>
            <person name="Weinstock G.M."/>
            <person name="Venkateswaran K.J."/>
            <person name="Fox G.E."/>
        </authorList>
    </citation>
    <scope>NUCLEOTIDE SEQUENCE [LARGE SCALE GENOMIC DNA]</scope>
    <source>
        <strain evidence="2 3">SAFR-032</strain>
    </source>
</reference>